<accession>A0A7D7NC70</accession>
<dbReference type="RefSeq" id="WP_182122472.1">
    <property type="nucleotide sequence ID" value="NZ_CP059567.1"/>
</dbReference>
<organism evidence="1 2">
    <name type="scientific">Neisseria shayeganii</name>
    <dbReference type="NCBI Taxonomy" id="607712"/>
    <lineage>
        <taxon>Bacteria</taxon>
        <taxon>Pseudomonadati</taxon>
        <taxon>Pseudomonadota</taxon>
        <taxon>Betaproteobacteria</taxon>
        <taxon>Neisseriales</taxon>
        <taxon>Neisseriaceae</taxon>
        <taxon>Neisseria</taxon>
    </lineage>
</organism>
<proteinExistence type="predicted"/>
<dbReference type="Proteomes" id="UP000514752">
    <property type="component" value="Chromosome"/>
</dbReference>
<evidence type="ECO:0000313" key="2">
    <source>
        <dbReference type="Proteomes" id="UP000514752"/>
    </source>
</evidence>
<gene>
    <name evidence="1" type="ORF">H3L94_02120</name>
</gene>
<dbReference type="KEGG" id="nsg:H3L94_02120"/>
<dbReference type="EMBL" id="CP059567">
    <property type="protein sequence ID" value="QMT40876.1"/>
    <property type="molecule type" value="Genomic_DNA"/>
</dbReference>
<sequence length="81" mass="8874">MTAPAMPIVRQYPCVLLNNQYCPLFRETVVSLSICLSPDHSTIIDMAAIPSDGLKVSPVFRLSAITHAEKLGVSLYIEEVV</sequence>
<reference evidence="1 2" key="1">
    <citation type="submission" date="2020-07" db="EMBL/GenBank/DDBJ databases">
        <title>Genomic diversity of species in the Neisseriaceae family.</title>
        <authorList>
            <person name="Vincent A.T."/>
            <person name="Bernet E."/>
            <person name="Veyrier F.J."/>
        </authorList>
    </citation>
    <scope>NUCLEOTIDE SEQUENCE [LARGE SCALE GENOMIC DNA]</scope>
    <source>
        <strain evidence="1 2">DSM 22244</strain>
    </source>
</reference>
<protein>
    <submittedName>
        <fullName evidence="1">Uncharacterized protein</fullName>
    </submittedName>
</protein>
<evidence type="ECO:0000313" key="1">
    <source>
        <dbReference type="EMBL" id="QMT40876.1"/>
    </source>
</evidence>
<dbReference type="AlphaFoldDB" id="A0A7D7NC70"/>
<name>A0A7D7NC70_9NEIS</name>